<organism evidence="2 3">
    <name type="scientific">Halobacillus karajensis</name>
    <dbReference type="NCBI Taxonomy" id="195088"/>
    <lineage>
        <taxon>Bacteria</taxon>
        <taxon>Bacillati</taxon>
        <taxon>Bacillota</taxon>
        <taxon>Bacilli</taxon>
        <taxon>Bacillales</taxon>
        <taxon>Bacillaceae</taxon>
        <taxon>Halobacillus</taxon>
    </lineage>
</organism>
<dbReference type="PROSITE" id="PS51257">
    <property type="entry name" value="PROKAR_LIPOPROTEIN"/>
    <property type="match status" value="1"/>
</dbReference>
<proteinExistence type="predicted"/>
<dbReference type="RefSeq" id="WP_035509337.1">
    <property type="nucleotide sequence ID" value="NZ_CCDH010000001.1"/>
</dbReference>
<keyword evidence="2" id="KW-0449">Lipoprotein</keyword>
<evidence type="ECO:0000256" key="1">
    <source>
        <dbReference type="SAM" id="MobiDB-lite"/>
    </source>
</evidence>
<dbReference type="Pfam" id="PF09580">
    <property type="entry name" value="Spore_YhcN_YlaJ"/>
    <property type="match status" value="1"/>
</dbReference>
<feature type="region of interest" description="Disordered" evidence="1">
    <location>
        <begin position="22"/>
        <end position="84"/>
    </location>
</feature>
<sequence>MWKIISIMMLASLLMIACQPEEVPESKEEDSPYEPLGYAEDGGTERRGNIPIGKDSYFKRTAEEEHRKSKYNETNRSHDNDFNNEDAMAVVDKVNELKEVTTTQAFSTDDHMYVAVMINPYDLRDDSIPKKIEEKVREVSDKKLTVYTNNNDWDNMKNFNSRVNSSEAPERLKERVREFFNQ</sequence>
<name>A0A024P5Y1_9BACI</name>
<dbReference type="OrthoDB" id="2964917at2"/>
<comment type="caution">
    <text evidence="2">The sequence shown here is derived from an EMBL/GenBank/DDBJ whole genome shotgun (WGS) entry which is preliminary data.</text>
</comment>
<dbReference type="EMBL" id="CCDI010000003">
    <property type="protein sequence ID" value="CDQ24474.1"/>
    <property type="molecule type" value="Genomic_DNA"/>
</dbReference>
<evidence type="ECO:0000313" key="3">
    <source>
        <dbReference type="Proteomes" id="UP000028868"/>
    </source>
</evidence>
<accession>A0A024P5Y1</accession>
<protein>
    <submittedName>
        <fullName evidence="2">Sporulation lipoprotein, YhcN/YlaJ family</fullName>
    </submittedName>
</protein>
<evidence type="ECO:0000313" key="2">
    <source>
        <dbReference type="EMBL" id="CDQ24474.1"/>
    </source>
</evidence>
<dbReference type="Proteomes" id="UP000028868">
    <property type="component" value="Unassembled WGS sequence"/>
</dbReference>
<dbReference type="AlphaFoldDB" id="A0A024P5Y1"/>
<reference evidence="3" key="1">
    <citation type="submission" date="2014-03" db="EMBL/GenBank/DDBJ databases">
        <authorList>
            <person name="Urmite Genomes U."/>
        </authorList>
    </citation>
    <scope>NUCLEOTIDE SEQUENCE [LARGE SCALE GENOMIC DNA]</scope>
    <source>
        <strain evidence="3">HD-03</strain>
    </source>
</reference>
<dbReference type="InterPro" id="IPR019076">
    <property type="entry name" value="Spore_lipoprot_YhcN/YlaJ-like"/>
</dbReference>
<reference evidence="2 3" key="2">
    <citation type="submission" date="2014-05" db="EMBL/GenBank/DDBJ databases">
        <title>Draft genome sequence of Halobacillus karajensis HK-03.</title>
        <authorList>
            <person name="Khelaifia S."/>
            <person name="Croce O."/>
            <person name="Lagier J.C."/>
            <person name="Raoult D."/>
        </authorList>
    </citation>
    <scope>NUCLEOTIDE SEQUENCE [LARGE SCALE GENOMIC DNA]</scope>
    <source>
        <strain evidence="2 3">HD-03</strain>
    </source>
</reference>
<gene>
    <name evidence="2" type="ORF">BN983_02757</name>
</gene>
<keyword evidence="3" id="KW-1185">Reference proteome</keyword>
<feature type="compositionally biased region" description="Basic and acidic residues" evidence="1">
    <location>
        <begin position="56"/>
        <end position="81"/>
    </location>
</feature>